<dbReference type="PROSITE" id="PS50830">
    <property type="entry name" value="TNASE_3"/>
    <property type="match status" value="1"/>
</dbReference>
<keyword evidence="5" id="KW-1133">Transmembrane helix</keyword>
<keyword evidence="2" id="KW-0255">Endonuclease</keyword>
<dbReference type="GO" id="GO:0016787">
    <property type="term" value="F:hydrolase activity"/>
    <property type="evidence" value="ECO:0007669"/>
    <property type="project" value="UniProtKB-KW"/>
</dbReference>
<dbReference type="InterPro" id="IPR035437">
    <property type="entry name" value="SNase_OB-fold_sf"/>
</dbReference>
<dbReference type="PANTHER" id="PTHR12302">
    <property type="entry name" value="EBNA2 BINDING PROTEIN P100"/>
    <property type="match status" value="1"/>
</dbReference>
<dbReference type="InterPro" id="IPR016071">
    <property type="entry name" value="Staphylococal_nuclease_OB-fold"/>
</dbReference>
<dbReference type="Pfam" id="PF05901">
    <property type="entry name" value="Excalibur"/>
    <property type="match status" value="1"/>
</dbReference>
<evidence type="ECO:0000256" key="3">
    <source>
        <dbReference type="ARBA" id="ARBA00022801"/>
    </source>
</evidence>
<evidence type="ECO:0000256" key="1">
    <source>
        <dbReference type="ARBA" id="ARBA00022722"/>
    </source>
</evidence>
<feature type="compositionally biased region" description="Polar residues" evidence="4">
    <location>
        <begin position="280"/>
        <end position="290"/>
    </location>
</feature>
<evidence type="ECO:0000256" key="5">
    <source>
        <dbReference type="SAM" id="Phobius"/>
    </source>
</evidence>
<dbReference type="SMART" id="SM00894">
    <property type="entry name" value="Excalibur"/>
    <property type="match status" value="1"/>
</dbReference>
<sequence length="325" mass="36488">MEENQKKKENNNGCSGCLGCFGIIFLILLLIGGCSAIFTDGNSNDDTDKVTEEKNKPKEAVDKDKTDDSKESNKKEETKQSKSQNISNEKSNNKDKKEMKPGTKDRIPVELISTVDGDTAKFNYDGRTESFRFLLIDTPETKHPRVGKQPFGQEASDRTAELLTNAEKIEVEFDVGQKEDKYNRKLAYIYVDEEMLNNILVREGLAKVAYAYPPNTRYLDTLETSQEQAKSEKIGIWSIDSVFEKKQKDVYDSNENEDITTENQVDNPSSDVGQSEDSEQSTSNTESFPNCTALREVHPNGVPAGHAAYASKLDRDNDNYACEIN</sequence>
<keyword evidence="5" id="KW-0472">Membrane</keyword>
<dbReference type="InterPro" id="IPR008613">
    <property type="entry name" value="Excalibur_Ca-bd_domain"/>
</dbReference>
<accession>A0AAE5SYD8</accession>
<reference evidence="7 8" key="1">
    <citation type="journal article" date="2016" name="Front. Microbiol.">
        <title>Comprehensive Phylogenetic Analysis of Bovine Non-aureus Staphylococci Species Based on Whole-Genome Sequencing.</title>
        <authorList>
            <person name="Naushad S."/>
            <person name="Barkema H.W."/>
            <person name="Luby C."/>
            <person name="Condas L.A."/>
            <person name="Nobrega D.B."/>
            <person name="Carson D.A."/>
            <person name="De Buck J."/>
        </authorList>
    </citation>
    <scope>NUCLEOTIDE SEQUENCE [LARGE SCALE GENOMIC DNA]</scope>
    <source>
        <strain evidence="7 8">SNUC 505</strain>
    </source>
</reference>
<dbReference type="SMART" id="SM00318">
    <property type="entry name" value="SNc"/>
    <property type="match status" value="1"/>
</dbReference>
<dbReference type="Proteomes" id="UP000242704">
    <property type="component" value="Unassembled WGS sequence"/>
</dbReference>
<evidence type="ECO:0000313" key="8">
    <source>
        <dbReference type="Proteomes" id="UP000242704"/>
    </source>
</evidence>
<dbReference type="PROSITE" id="PS51257">
    <property type="entry name" value="PROKAR_LIPOPROTEIN"/>
    <property type="match status" value="1"/>
</dbReference>
<dbReference type="AlphaFoldDB" id="A0AAE5SYD8"/>
<evidence type="ECO:0000259" key="6">
    <source>
        <dbReference type="PROSITE" id="PS50830"/>
    </source>
</evidence>
<keyword evidence="7" id="KW-0238">DNA-binding</keyword>
<feature type="transmembrane region" description="Helical" evidence="5">
    <location>
        <begin position="12"/>
        <end position="38"/>
    </location>
</feature>
<name>A0AAE5SYD8_STACR</name>
<keyword evidence="5" id="KW-0812">Transmembrane</keyword>
<dbReference type="RefSeq" id="WP_107360856.1">
    <property type="nucleotide sequence ID" value="NZ_CP133240.1"/>
</dbReference>
<feature type="region of interest" description="Disordered" evidence="4">
    <location>
        <begin position="42"/>
        <end position="109"/>
    </location>
</feature>
<proteinExistence type="predicted"/>
<dbReference type="GO" id="GO:0004519">
    <property type="term" value="F:endonuclease activity"/>
    <property type="evidence" value="ECO:0007669"/>
    <property type="project" value="UniProtKB-KW"/>
</dbReference>
<evidence type="ECO:0000313" key="7">
    <source>
        <dbReference type="EMBL" id="PTG11414.1"/>
    </source>
</evidence>
<dbReference type="Gene3D" id="2.40.50.90">
    <property type="match status" value="1"/>
</dbReference>
<keyword evidence="3" id="KW-0378">Hydrolase</keyword>
<feature type="compositionally biased region" description="Basic and acidic residues" evidence="4">
    <location>
        <begin position="46"/>
        <end position="80"/>
    </location>
</feature>
<feature type="compositionally biased region" description="Polar residues" evidence="4">
    <location>
        <begin position="261"/>
        <end position="273"/>
    </location>
</feature>
<feature type="compositionally biased region" description="Basic and acidic residues" evidence="4">
    <location>
        <begin position="91"/>
        <end position="108"/>
    </location>
</feature>
<dbReference type="EMBL" id="PZBZ01000098">
    <property type="protein sequence ID" value="PTG11414.1"/>
    <property type="molecule type" value="Genomic_DNA"/>
</dbReference>
<gene>
    <name evidence="7" type="ORF">BU653_11205</name>
</gene>
<dbReference type="Pfam" id="PF00565">
    <property type="entry name" value="SNase"/>
    <property type="match status" value="1"/>
</dbReference>
<keyword evidence="1" id="KW-0540">Nuclease</keyword>
<feature type="domain" description="TNase-like" evidence="6">
    <location>
        <begin position="105"/>
        <end position="239"/>
    </location>
</feature>
<dbReference type="PANTHER" id="PTHR12302:SF3">
    <property type="entry name" value="SERINE_THREONINE-PROTEIN KINASE 31"/>
    <property type="match status" value="1"/>
</dbReference>
<protein>
    <submittedName>
        <fullName evidence="7">DNA-binding protein</fullName>
    </submittedName>
</protein>
<organism evidence="7 8">
    <name type="scientific">Staphylococcus chromogenes</name>
    <name type="common">Staphylococcus hyicus subsp. chromogenes</name>
    <dbReference type="NCBI Taxonomy" id="46126"/>
    <lineage>
        <taxon>Bacteria</taxon>
        <taxon>Bacillati</taxon>
        <taxon>Bacillota</taxon>
        <taxon>Bacilli</taxon>
        <taxon>Bacillales</taxon>
        <taxon>Staphylococcaceae</taxon>
        <taxon>Staphylococcus</taxon>
    </lineage>
</organism>
<dbReference type="SUPFAM" id="SSF50199">
    <property type="entry name" value="Staphylococcal nuclease"/>
    <property type="match status" value="1"/>
</dbReference>
<evidence type="ECO:0000256" key="4">
    <source>
        <dbReference type="SAM" id="MobiDB-lite"/>
    </source>
</evidence>
<comment type="caution">
    <text evidence="7">The sequence shown here is derived from an EMBL/GenBank/DDBJ whole genome shotgun (WGS) entry which is preliminary data.</text>
</comment>
<feature type="region of interest" description="Disordered" evidence="4">
    <location>
        <begin position="249"/>
        <end position="325"/>
    </location>
</feature>
<evidence type="ECO:0000256" key="2">
    <source>
        <dbReference type="ARBA" id="ARBA00022759"/>
    </source>
</evidence>
<dbReference type="GO" id="GO:0003677">
    <property type="term" value="F:DNA binding"/>
    <property type="evidence" value="ECO:0007669"/>
    <property type="project" value="UniProtKB-KW"/>
</dbReference>